<dbReference type="SUPFAM" id="SSF81383">
    <property type="entry name" value="F-box domain"/>
    <property type="match status" value="1"/>
</dbReference>
<dbReference type="FunCoup" id="A0A1S0U465">
    <property type="interactions" value="124"/>
</dbReference>
<proteinExistence type="predicted"/>
<protein>
    <recommendedName>
        <fullName evidence="1">FBXO47 ARM repeats region domain-containing protein</fullName>
    </recommendedName>
</protein>
<sequence length="511" mass="59147">MQNIKRKMVTPRLSFVQDYWSPDRNDENWRTYNELSNAYMDRNDRICLSGQITNVCQKRTYISGQACNVDKKQIGRTINEKKDWGSLGIFRVLPRELLHSLFDQISAKHLLSIGLTSKTFNSEVRCYLLLENARRKFLTETTAHMENIIVDTDPFYSWGMLLKASTVVMDSRSRRSFLISFYSKNEDITNWLGWGRFFMAVCLELISRMFGTVLKNGFCEKWDFRECEALMHVVMYYTGLSQLLHRILLEKTGKYPSLEMEIRLRLQGLFMSHSVKDKKDYGFWISAILRTQETTKLQGKLFMIMFGPLKNVENGHKIIDWKILCEEGVNLQHICMRLLGSIALGFHHLTNTSNLGCYAWSDHQLFVLMEEISMVPNKWALHNFAALLALRPHIIHIALFTRLSEGRMDEAAHVFHAVKTVLHRWGVFVSGAVSDVMLKTFRALPEINRRLFLSSILKVESYQLSRLLLDTPFSHLPLLTDIIAVNAENFHNELSSARSISALMTLLAKNV</sequence>
<dbReference type="EMBL" id="JH712338">
    <property type="protein sequence ID" value="EFO24828.2"/>
    <property type="molecule type" value="Genomic_DNA"/>
</dbReference>
<dbReference type="GeneID" id="9941050"/>
<gene>
    <name evidence="2" type="ORF">LOAG_03657</name>
</gene>
<name>A0A1S0U465_LOALO</name>
<dbReference type="InterPro" id="IPR056622">
    <property type="entry name" value="ARM_FBXO47"/>
</dbReference>
<organism evidence="2">
    <name type="scientific">Loa loa</name>
    <name type="common">Eye worm</name>
    <name type="synonym">Filaria loa</name>
    <dbReference type="NCBI Taxonomy" id="7209"/>
    <lineage>
        <taxon>Eukaryota</taxon>
        <taxon>Metazoa</taxon>
        <taxon>Ecdysozoa</taxon>
        <taxon>Nematoda</taxon>
        <taxon>Chromadorea</taxon>
        <taxon>Rhabditida</taxon>
        <taxon>Spirurina</taxon>
        <taxon>Spiruromorpha</taxon>
        <taxon>Filarioidea</taxon>
        <taxon>Onchocercidae</taxon>
        <taxon>Loa</taxon>
    </lineage>
</organism>
<evidence type="ECO:0000313" key="2">
    <source>
        <dbReference type="EMBL" id="EFO24828.2"/>
    </source>
</evidence>
<dbReference type="AlphaFoldDB" id="A0A1S0U465"/>
<dbReference type="InterPro" id="IPR036047">
    <property type="entry name" value="F-box-like_dom_sf"/>
</dbReference>
<dbReference type="RefSeq" id="XP_003139242.2">
    <property type="nucleotide sequence ID" value="XM_003139194.2"/>
</dbReference>
<feature type="domain" description="FBXO47 ARM repeats region" evidence="1">
    <location>
        <begin position="239"/>
        <end position="511"/>
    </location>
</feature>
<dbReference type="OMA" id="GLEMKVR"/>
<dbReference type="InterPro" id="IPR038946">
    <property type="entry name" value="FBXO47"/>
</dbReference>
<dbReference type="PANTHER" id="PTHR34098">
    <property type="entry name" value="F-BOX ONLY PROTEIN 47"/>
    <property type="match status" value="1"/>
</dbReference>
<evidence type="ECO:0000259" key="1">
    <source>
        <dbReference type="Pfam" id="PF24467"/>
    </source>
</evidence>
<dbReference type="OrthoDB" id="5785977at2759"/>
<dbReference type="CTD" id="9941050"/>
<accession>A0A1S0U465</accession>
<dbReference type="PANTHER" id="PTHR34098:SF1">
    <property type="entry name" value="F-BOX ONLY PROTEIN 47"/>
    <property type="match status" value="1"/>
</dbReference>
<dbReference type="InParanoid" id="A0A1S0U465"/>
<reference evidence="2" key="1">
    <citation type="submission" date="2012-04" db="EMBL/GenBank/DDBJ databases">
        <title>The Genome Sequence of Loa loa.</title>
        <authorList>
            <consortium name="The Broad Institute Genome Sequencing Platform"/>
            <consortium name="Broad Institute Genome Sequencing Center for Infectious Disease"/>
            <person name="Nutman T.B."/>
            <person name="Fink D.L."/>
            <person name="Russ C."/>
            <person name="Young S."/>
            <person name="Zeng Q."/>
            <person name="Gargeya S."/>
            <person name="Alvarado L."/>
            <person name="Berlin A."/>
            <person name="Chapman S.B."/>
            <person name="Chen Z."/>
            <person name="Freedman E."/>
            <person name="Gellesch M."/>
            <person name="Goldberg J."/>
            <person name="Griggs A."/>
            <person name="Gujja S."/>
            <person name="Heilman E.R."/>
            <person name="Heiman D."/>
            <person name="Howarth C."/>
            <person name="Mehta T."/>
            <person name="Neiman D."/>
            <person name="Pearson M."/>
            <person name="Roberts A."/>
            <person name="Saif S."/>
            <person name="Shea T."/>
            <person name="Shenoy N."/>
            <person name="Sisk P."/>
            <person name="Stolte C."/>
            <person name="Sykes S."/>
            <person name="White J."/>
            <person name="Yandava C."/>
            <person name="Haas B."/>
            <person name="Henn M.R."/>
            <person name="Nusbaum C."/>
            <person name="Birren B."/>
        </authorList>
    </citation>
    <scope>NUCLEOTIDE SEQUENCE [LARGE SCALE GENOMIC DNA]</scope>
</reference>
<dbReference type="Pfam" id="PF24467">
    <property type="entry name" value="ARM_FBXO47"/>
    <property type="match status" value="1"/>
</dbReference>
<dbReference type="KEGG" id="loa:LOAG_03657"/>